<gene>
    <name evidence="6" type="ORF">SAMN05216559_3641</name>
</gene>
<dbReference type="InterPro" id="IPR013762">
    <property type="entry name" value="Integrase-like_cat_sf"/>
</dbReference>
<dbReference type="InterPro" id="IPR002104">
    <property type="entry name" value="Integrase_catalytic"/>
</dbReference>
<name>A0A1I6M2S8_9EURY</name>
<protein>
    <submittedName>
        <fullName evidence="6">Phage integrase family protein</fullName>
    </submittedName>
</protein>
<dbReference type="SUPFAM" id="SSF56349">
    <property type="entry name" value="DNA breaking-rejoining enzymes"/>
    <property type="match status" value="1"/>
</dbReference>
<dbReference type="Gene3D" id="1.10.443.10">
    <property type="entry name" value="Intergrase catalytic core"/>
    <property type="match status" value="1"/>
</dbReference>
<reference evidence="6 7" key="1">
    <citation type="submission" date="2016-10" db="EMBL/GenBank/DDBJ databases">
        <authorList>
            <person name="de Groot N.N."/>
        </authorList>
    </citation>
    <scope>NUCLEOTIDE SEQUENCE [LARGE SCALE GENOMIC DNA]</scope>
    <source>
        <strain evidence="6 7">CGMCC 1.10457</strain>
    </source>
</reference>
<dbReference type="Proteomes" id="UP000199062">
    <property type="component" value="Unassembled WGS sequence"/>
</dbReference>
<evidence type="ECO:0000256" key="3">
    <source>
        <dbReference type="PROSITE-ProRule" id="PRU01248"/>
    </source>
</evidence>
<dbReference type="InterPro" id="IPR011010">
    <property type="entry name" value="DNA_brk_join_enz"/>
</dbReference>
<dbReference type="OrthoDB" id="303624at2157"/>
<feature type="domain" description="Tyr recombinase" evidence="4">
    <location>
        <begin position="215"/>
        <end position="405"/>
    </location>
</feature>
<dbReference type="GO" id="GO:0003677">
    <property type="term" value="F:DNA binding"/>
    <property type="evidence" value="ECO:0007669"/>
    <property type="project" value="UniProtKB-UniRule"/>
</dbReference>
<evidence type="ECO:0000256" key="1">
    <source>
        <dbReference type="ARBA" id="ARBA00023125"/>
    </source>
</evidence>
<dbReference type="InterPro" id="IPR044068">
    <property type="entry name" value="CB"/>
</dbReference>
<dbReference type="EMBL" id="FOZK01000004">
    <property type="protein sequence ID" value="SFS10015.1"/>
    <property type="molecule type" value="Genomic_DNA"/>
</dbReference>
<proteinExistence type="predicted"/>
<dbReference type="PROSITE" id="PS51900">
    <property type="entry name" value="CB"/>
    <property type="match status" value="1"/>
</dbReference>
<keyword evidence="7" id="KW-1185">Reference proteome</keyword>
<accession>A0A1I6M2S8</accession>
<dbReference type="GO" id="GO:0015074">
    <property type="term" value="P:DNA integration"/>
    <property type="evidence" value="ECO:0007669"/>
    <property type="project" value="InterPro"/>
</dbReference>
<evidence type="ECO:0000313" key="6">
    <source>
        <dbReference type="EMBL" id="SFS10015.1"/>
    </source>
</evidence>
<evidence type="ECO:0000259" key="4">
    <source>
        <dbReference type="PROSITE" id="PS51898"/>
    </source>
</evidence>
<feature type="domain" description="Core-binding (CB)" evidence="5">
    <location>
        <begin position="94"/>
        <end position="191"/>
    </location>
</feature>
<dbReference type="GO" id="GO:0006310">
    <property type="term" value="P:DNA recombination"/>
    <property type="evidence" value="ECO:0007669"/>
    <property type="project" value="UniProtKB-KW"/>
</dbReference>
<keyword evidence="2" id="KW-0233">DNA recombination</keyword>
<dbReference type="RefSeq" id="WP_089818370.1">
    <property type="nucleotide sequence ID" value="NZ_FOZK01000004.1"/>
</dbReference>
<dbReference type="PROSITE" id="PS51898">
    <property type="entry name" value="TYR_RECOMBINASE"/>
    <property type="match status" value="1"/>
</dbReference>
<keyword evidence="1 3" id="KW-0238">DNA-binding</keyword>
<dbReference type="AlphaFoldDB" id="A0A1I6M2S8"/>
<evidence type="ECO:0000313" key="7">
    <source>
        <dbReference type="Proteomes" id="UP000199062"/>
    </source>
</evidence>
<evidence type="ECO:0000259" key="5">
    <source>
        <dbReference type="PROSITE" id="PS51900"/>
    </source>
</evidence>
<organism evidence="6 7">
    <name type="scientific">Halomicrobium zhouii</name>
    <dbReference type="NCBI Taxonomy" id="767519"/>
    <lineage>
        <taxon>Archaea</taxon>
        <taxon>Methanobacteriati</taxon>
        <taxon>Methanobacteriota</taxon>
        <taxon>Stenosarchaea group</taxon>
        <taxon>Halobacteria</taxon>
        <taxon>Halobacteriales</taxon>
        <taxon>Haloarculaceae</taxon>
        <taxon>Halomicrobium</taxon>
    </lineage>
</organism>
<evidence type="ECO:0000256" key="2">
    <source>
        <dbReference type="ARBA" id="ARBA00023172"/>
    </source>
</evidence>
<sequence>MAKSGHSDSTADVRWTLLDPDGLEDAYWDVVAPAMEADGLDPEADRPSHSWLSEHGFRGLVYALREYHDRSFAEFWNDDLGLEAGGYDWGIDHEPTVDALERYLDRQAQRLSWSDSTVEAHAYRLGRYVRAYEDVNGTPDLLTPVARDSDVPPHEAVDACWDTFDELDREVGRRTLRRIYRTTSNWYTTLVSRREAALNPTDGLDYDWTVDDRSGDNPALSPDHVRALFDAASNSRERLLVVALCAWGLRTSEVAALHARQLVLDDENPHIRFDERKNGPGTVAVIYGADTARERLAELADEADWSGYLFPSSRSATGHRSKSTIGNWFANLVTRADVPTQIVGQNTVPQMGRRFWYDRYSDTVEMLVEHQVSEIADEQGSASADVVWHDYLSADRRRELRRQFMREKLSTAFESADGE</sequence>